<dbReference type="PANTHER" id="PTHR32063:SF33">
    <property type="entry name" value="RND SUPERFAMILY EFFLUX PUMP PERMEASE COMPONENT"/>
    <property type="match status" value="1"/>
</dbReference>
<gene>
    <name evidence="2" type="ORF">GCM10009111_28470</name>
</gene>
<dbReference type="SUPFAM" id="SSF82714">
    <property type="entry name" value="Multidrug efflux transporter AcrB TolC docking domain, DN and DC subdomains"/>
    <property type="match status" value="2"/>
</dbReference>
<feature type="transmembrane region" description="Helical" evidence="1">
    <location>
        <begin position="967"/>
        <end position="993"/>
    </location>
</feature>
<dbReference type="SUPFAM" id="SSF82866">
    <property type="entry name" value="Multidrug efflux transporter AcrB transmembrane domain"/>
    <property type="match status" value="2"/>
</dbReference>
<keyword evidence="3" id="KW-1185">Reference proteome</keyword>
<dbReference type="RefSeq" id="WP_343818317.1">
    <property type="nucleotide sequence ID" value="NZ_BAAAFA010000010.1"/>
</dbReference>
<feature type="transmembrane region" description="Helical" evidence="1">
    <location>
        <begin position="999"/>
        <end position="1020"/>
    </location>
</feature>
<keyword evidence="1" id="KW-0472">Membrane</keyword>
<keyword evidence="1" id="KW-1133">Transmembrane helix</keyword>
<protein>
    <submittedName>
        <fullName evidence="2">Efflux RND transporter permease subunit</fullName>
    </submittedName>
</protein>
<dbReference type="Gene3D" id="3.30.70.1320">
    <property type="entry name" value="Multidrug efflux transporter AcrB pore domain like"/>
    <property type="match status" value="1"/>
</dbReference>
<dbReference type="Gene3D" id="3.30.70.1430">
    <property type="entry name" value="Multidrug efflux transporter AcrB pore domain"/>
    <property type="match status" value="2"/>
</dbReference>
<dbReference type="Proteomes" id="UP001500021">
    <property type="component" value="Unassembled WGS sequence"/>
</dbReference>
<dbReference type="SUPFAM" id="SSF82693">
    <property type="entry name" value="Multidrug efflux transporter AcrB pore domain, PN1, PN2, PC1 and PC2 subdomains"/>
    <property type="match status" value="3"/>
</dbReference>
<dbReference type="Gene3D" id="1.20.1640.10">
    <property type="entry name" value="Multidrug efflux transporter AcrB transmembrane domain"/>
    <property type="match status" value="2"/>
</dbReference>
<feature type="transmembrane region" description="Helical" evidence="1">
    <location>
        <begin position="386"/>
        <end position="406"/>
    </location>
</feature>
<evidence type="ECO:0000313" key="3">
    <source>
        <dbReference type="Proteomes" id="UP001500021"/>
    </source>
</evidence>
<feature type="transmembrane region" description="Helical" evidence="1">
    <location>
        <begin position="919"/>
        <end position="940"/>
    </location>
</feature>
<feature type="transmembrane region" description="Helical" evidence="1">
    <location>
        <begin position="892"/>
        <end position="913"/>
    </location>
</feature>
<proteinExistence type="predicted"/>
<dbReference type="EMBL" id="BAAAFA010000010">
    <property type="protein sequence ID" value="GAA0821454.1"/>
    <property type="molecule type" value="Genomic_DNA"/>
</dbReference>
<feature type="transmembrane region" description="Helical" evidence="1">
    <location>
        <begin position="12"/>
        <end position="30"/>
    </location>
</feature>
<dbReference type="InterPro" id="IPR027463">
    <property type="entry name" value="AcrB_DN_DC_subdom"/>
</dbReference>
<feature type="transmembrane region" description="Helical" evidence="1">
    <location>
        <begin position="333"/>
        <end position="353"/>
    </location>
</feature>
<organism evidence="2 3">
    <name type="scientific">Colwellia asteriadis</name>
    <dbReference type="NCBI Taxonomy" id="517723"/>
    <lineage>
        <taxon>Bacteria</taxon>
        <taxon>Pseudomonadati</taxon>
        <taxon>Pseudomonadota</taxon>
        <taxon>Gammaproteobacteria</taxon>
        <taxon>Alteromonadales</taxon>
        <taxon>Colwelliaceae</taxon>
        <taxon>Colwellia</taxon>
    </lineage>
</organism>
<dbReference type="Pfam" id="PF00873">
    <property type="entry name" value="ACR_tran"/>
    <property type="match status" value="1"/>
</dbReference>
<keyword evidence="1" id="KW-0812">Transmembrane</keyword>
<feature type="transmembrane region" description="Helical" evidence="1">
    <location>
        <begin position="865"/>
        <end position="885"/>
    </location>
</feature>
<feature type="transmembrane region" description="Helical" evidence="1">
    <location>
        <begin position="427"/>
        <end position="447"/>
    </location>
</feature>
<evidence type="ECO:0000313" key="2">
    <source>
        <dbReference type="EMBL" id="GAA0821454.1"/>
    </source>
</evidence>
<dbReference type="InterPro" id="IPR001036">
    <property type="entry name" value="Acrflvin-R"/>
</dbReference>
<sequence length="1034" mass="114075">MLIRLIKNHVFTNLTFALVLLVGFVSYQNLPREQDPTVNFNWIQITTILPGASAEDVEQKVTLPMEEAIEKLQDMKFVSSNSRESISSILIRFQDVGDRVFDKRVSDLRREIQNVEDKLPVEVERPLIFEVTSSNAFPSATVLVHGAANDENLREKARGVERDLARIKGVDRVQPTALYEPELQIRFDVDKLQALGVSPIDITDTIRLFFQDISAGSANIAAERWLVRVDGTTVDPNVIAQLPIISSHLTQRVRIGDVANVARARAKADKLVSYQGRPAVMLAIMKREKSNTLELVERINTYITEKNKNADGLAVIVTLADDQTLITKNALNIMQTNAIFGLLFVMLITWLFLGSKISILITIGIPFTLAGTFFSLDLLGQTLNTSVFLGIVIALGMLVDDAVVVVESIYNRLRHGGSNAFKAIHDGLFEVIGPVTASVLTTMAAFLPLMLLPGILGQFMMVIPMVVTLALAISLIEAFWMLPGHIMATKINFVKPSKVQLLRHQFTHWLRIKYCKGLLKVLRKPLRAIMMLVLLFVMAIGALVAGMIKVDFFASDQLRLFYVNIAMPTSTSLQGTLNKVLTIEDIVNKHVKESEVRTVVSYAGQQYTEMEPLFGDHYGQILVSLNPAESDDRTVDEIIESMRTEVTSVAGPMNIAFLTLAGGPPTSKPISVKVRGNDYSELRQATDELASFMRKNPNFMDISDDDSAGRYGLTLKLNNDAIYRTGIRPDVVMRTIKSLVDGEIASQIQHQGDQVSVRVQSAKALNHSFDNIEDVLAMQLPLANGNKVPLGELVDITTAQVKGNLRHYNFKRTITLESDINKAELNTVAANKLLQDHWPTIMAKYPNVDLDFSGELDDIQESMDAIGVLFLFGLALMYLILATQFSSYFQPLMILATVPMAFTGVILGLIVTSNPLSLFTMYGIVALAGIAVNSAIVLISKANSNIEQGMSLLHATFYAARRRMLPIIITTFTTVAGLFSLATGLGGSSLIWAPVATSIVWGLMFSAVLSMFIVPAIYLLSMKKSHGKRQVKAA</sequence>
<feature type="transmembrane region" description="Helical" evidence="1">
    <location>
        <begin position="459"/>
        <end position="482"/>
    </location>
</feature>
<evidence type="ECO:0000256" key="1">
    <source>
        <dbReference type="SAM" id="Phobius"/>
    </source>
</evidence>
<dbReference type="Gene3D" id="3.30.2090.10">
    <property type="entry name" value="Multidrug efflux transporter AcrB TolC docking domain, DN and DC subdomains"/>
    <property type="match status" value="2"/>
</dbReference>
<dbReference type="Gene3D" id="3.30.70.1440">
    <property type="entry name" value="Multidrug efflux transporter AcrB pore domain"/>
    <property type="match status" value="1"/>
</dbReference>
<dbReference type="PRINTS" id="PR00702">
    <property type="entry name" value="ACRIFLAVINRP"/>
</dbReference>
<dbReference type="PANTHER" id="PTHR32063">
    <property type="match status" value="1"/>
</dbReference>
<reference evidence="2 3" key="1">
    <citation type="journal article" date="2019" name="Int. J. Syst. Evol. Microbiol.">
        <title>The Global Catalogue of Microorganisms (GCM) 10K type strain sequencing project: providing services to taxonomists for standard genome sequencing and annotation.</title>
        <authorList>
            <consortium name="The Broad Institute Genomics Platform"/>
            <consortium name="The Broad Institute Genome Sequencing Center for Infectious Disease"/>
            <person name="Wu L."/>
            <person name="Ma J."/>
        </authorList>
    </citation>
    <scope>NUCLEOTIDE SEQUENCE [LARGE SCALE GENOMIC DNA]</scope>
    <source>
        <strain evidence="2 3">JCM 15608</strain>
    </source>
</reference>
<feature type="transmembrane region" description="Helical" evidence="1">
    <location>
        <begin position="528"/>
        <end position="548"/>
    </location>
</feature>
<comment type="caution">
    <text evidence="2">The sequence shown here is derived from an EMBL/GenBank/DDBJ whole genome shotgun (WGS) entry which is preliminary data.</text>
</comment>
<name>A0ABN1L9S8_9GAMM</name>
<accession>A0ABN1L9S8</accession>